<dbReference type="EMBL" id="ML736804">
    <property type="protein sequence ID" value="KAE8401203.1"/>
    <property type="molecule type" value="Genomic_DNA"/>
</dbReference>
<dbReference type="Proteomes" id="UP000325579">
    <property type="component" value="Unassembled WGS sequence"/>
</dbReference>
<sequence length="321" mass="35805">MLVPAIFKRPATDDPQCPSARLSRRVAVESRAHCRWSVEPNSIQSMIRDNSRDRLYVPPEAWTLRQLRLLNCRFTVQKKRQLKESLQSQVMLADSPVQDFRNTPSNLPRAMTQFGGRRTLEVKKSALKEILGAYVLSGYPFTSAGSQSQLFGRRAYSPATPPPFNEPVFNTRDKKLWSLQPANPVEDPYIMGILIALAQAQWRHRQRNGQHGEGGHTTKGTSPRTPSPPHCSTGRSPPDRGQGLRVNVLATSGVEDDCLYVYTASISAAILGKFDEPWRSSSNVPVVVAYYRIPPKSPIKPLNRLHRVLCAGSSRFCTGDG</sequence>
<evidence type="ECO:0000256" key="1">
    <source>
        <dbReference type="SAM" id="MobiDB-lite"/>
    </source>
</evidence>
<dbReference type="GeneID" id="43672513"/>
<name>A0A5N7D5L8_9EURO</name>
<keyword evidence="3" id="KW-1185">Reference proteome</keyword>
<gene>
    <name evidence="2" type="ORF">BDV37DRAFT_285902</name>
</gene>
<protein>
    <submittedName>
        <fullName evidence="2">Uncharacterized protein</fullName>
    </submittedName>
</protein>
<proteinExistence type="predicted"/>
<evidence type="ECO:0000313" key="2">
    <source>
        <dbReference type="EMBL" id="KAE8401203.1"/>
    </source>
</evidence>
<dbReference type="AlphaFoldDB" id="A0A5N7D5L8"/>
<reference evidence="2 3" key="1">
    <citation type="submission" date="2019-04" db="EMBL/GenBank/DDBJ databases">
        <authorList>
            <consortium name="DOE Joint Genome Institute"/>
            <person name="Mondo S."/>
            <person name="Kjaerbolling I."/>
            <person name="Vesth T."/>
            <person name="Frisvad J.C."/>
            <person name="Nybo J.L."/>
            <person name="Theobald S."/>
            <person name="Kildgaard S."/>
            <person name="Isbrandt T."/>
            <person name="Kuo A."/>
            <person name="Sato A."/>
            <person name="Lyhne E.K."/>
            <person name="Kogle M.E."/>
            <person name="Wiebenga A."/>
            <person name="Kun R.S."/>
            <person name="Lubbers R.J."/>
            <person name="Makela M.R."/>
            <person name="Barry K."/>
            <person name="Chovatia M."/>
            <person name="Clum A."/>
            <person name="Daum C."/>
            <person name="Haridas S."/>
            <person name="He G."/>
            <person name="LaButti K."/>
            <person name="Lipzen A."/>
            <person name="Riley R."/>
            <person name="Salamov A."/>
            <person name="Simmons B.A."/>
            <person name="Magnuson J.K."/>
            <person name="Henrissat B."/>
            <person name="Mortensen U.H."/>
            <person name="Larsen T.O."/>
            <person name="Devries R.P."/>
            <person name="Grigoriev I.V."/>
            <person name="Machida M."/>
            <person name="Baker S.E."/>
            <person name="Andersen M.R."/>
            <person name="Cantor M.N."/>
            <person name="Hua S.X."/>
        </authorList>
    </citation>
    <scope>NUCLEOTIDE SEQUENCE [LARGE SCALE GENOMIC DNA]</scope>
    <source>
        <strain evidence="2 3">CBS 119388</strain>
    </source>
</reference>
<accession>A0A5N7D5L8</accession>
<feature type="region of interest" description="Disordered" evidence="1">
    <location>
        <begin position="204"/>
        <end position="243"/>
    </location>
</feature>
<dbReference type="OrthoDB" id="5343483at2759"/>
<dbReference type="RefSeq" id="XP_031938522.1">
    <property type="nucleotide sequence ID" value="XM_032087822.1"/>
</dbReference>
<organism evidence="2 3">
    <name type="scientific">Aspergillus pseudonomiae</name>
    <dbReference type="NCBI Taxonomy" id="1506151"/>
    <lineage>
        <taxon>Eukaryota</taxon>
        <taxon>Fungi</taxon>
        <taxon>Dikarya</taxon>
        <taxon>Ascomycota</taxon>
        <taxon>Pezizomycotina</taxon>
        <taxon>Eurotiomycetes</taxon>
        <taxon>Eurotiomycetidae</taxon>
        <taxon>Eurotiales</taxon>
        <taxon>Aspergillaceae</taxon>
        <taxon>Aspergillus</taxon>
        <taxon>Aspergillus subgen. Circumdati</taxon>
    </lineage>
</organism>
<evidence type="ECO:0000313" key="3">
    <source>
        <dbReference type="Proteomes" id="UP000325579"/>
    </source>
</evidence>